<evidence type="ECO:0000256" key="2">
    <source>
        <dbReference type="ARBA" id="ARBA00022771"/>
    </source>
</evidence>
<dbReference type="PANTHER" id="PTHR14155:SF627">
    <property type="entry name" value="OS06G0192800 PROTEIN"/>
    <property type="match status" value="1"/>
</dbReference>
<feature type="domain" description="RING-type" evidence="6">
    <location>
        <begin position="181"/>
        <end position="225"/>
    </location>
</feature>
<evidence type="ECO:0000256" key="1">
    <source>
        <dbReference type="ARBA" id="ARBA00022723"/>
    </source>
</evidence>
<keyword evidence="2 4" id="KW-0863">Zinc-finger</keyword>
<accession>A0AAD3CF64</accession>
<keyword evidence="8" id="KW-1185">Reference proteome</keyword>
<dbReference type="InterPro" id="IPR001841">
    <property type="entry name" value="Znf_RING"/>
</dbReference>
<proteinExistence type="predicted"/>
<feature type="region of interest" description="Disordered" evidence="5">
    <location>
        <begin position="1"/>
        <end position="34"/>
    </location>
</feature>
<dbReference type="PANTHER" id="PTHR14155">
    <property type="entry name" value="RING FINGER DOMAIN-CONTAINING"/>
    <property type="match status" value="1"/>
</dbReference>
<evidence type="ECO:0000313" key="8">
    <source>
        <dbReference type="Proteomes" id="UP001054902"/>
    </source>
</evidence>
<dbReference type="PROSITE" id="PS50089">
    <property type="entry name" value="ZF_RING_2"/>
    <property type="match status" value="1"/>
</dbReference>
<dbReference type="Gene3D" id="3.30.40.10">
    <property type="entry name" value="Zinc/RING finger domain, C3HC4 (zinc finger)"/>
    <property type="match status" value="1"/>
</dbReference>
<keyword evidence="1" id="KW-0479">Metal-binding</keyword>
<dbReference type="InterPro" id="IPR053238">
    <property type="entry name" value="RING-H2_zinc_finger"/>
</dbReference>
<reference evidence="7 8" key="1">
    <citation type="journal article" date="2021" name="Sci. Rep.">
        <title>The genome of the diatom Chaetoceros tenuissimus carries an ancient integrated fragment of an extant virus.</title>
        <authorList>
            <person name="Hongo Y."/>
            <person name="Kimura K."/>
            <person name="Takaki Y."/>
            <person name="Yoshida Y."/>
            <person name="Baba S."/>
            <person name="Kobayashi G."/>
            <person name="Nagasaki K."/>
            <person name="Hano T."/>
            <person name="Tomaru Y."/>
        </authorList>
    </citation>
    <scope>NUCLEOTIDE SEQUENCE [LARGE SCALE GENOMIC DNA]</scope>
    <source>
        <strain evidence="7 8">NIES-3715</strain>
    </source>
</reference>
<sequence length="237" mass="27530">MITYESVSAQQHGPLDTMNSSIPSHDTNETPNLRNQRMRKLRSLFACLFPRAQMENRWKNTCNLDSKYKGMQKNLIIKEIDKSGIIDDYEEPVIAPGTNSCCQKPFLVKNKKRFSIGDTFSTEYDSTTHSSSDTSFEKLTNFHAGERSKFALNKEETSADASPEPYAKRRSRRMIDCSQTCPICWDSFKVGERVCWSKNTSCCHGYHLDCMLVWLKDHDKCPMCREEYIRKQRKHKK</sequence>
<evidence type="ECO:0000256" key="5">
    <source>
        <dbReference type="SAM" id="MobiDB-lite"/>
    </source>
</evidence>
<dbReference type="SUPFAM" id="SSF57850">
    <property type="entry name" value="RING/U-box"/>
    <property type="match status" value="1"/>
</dbReference>
<dbReference type="GO" id="GO:0008270">
    <property type="term" value="F:zinc ion binding"/>
    <property type="evidence" value="ECO:0007669"/>
    <property type="project" value="UniProtKB-KW"/>
</dbReference>
<comment type="caution">
    <text evidence="7">The sequence shown here is derived from an EMBL/GenBank/DDBJ whole genome shotgun (WGS) entry which is preliminary data.</text>
</comment>
<dbReference type="AlphaFoldDB" id="A0AAD3CF64"/>
<evidence type="ECO:0000256" key="4">
    <source>
        <dbReference type="PROSITE-ProRule" id="PRU00175"/>
    </source>
</evidence>
<name>A0AAD3CF64_9STRA</name>
<dbReference type="EMBL" id="BLLK01000013">
    <property type="protein sequence ID" value="GFH43671.1"/>
    <property type="molecule type" value="Genomic_DNA"/>
</dbReference>
<evidence type="ECO:0000256" key="3">
    <source>
        <dbReference type="ARBA" id="ARBA00022833"/>
    </source>
</evidence>
<evidence type="ECO:0000259" key="6">
    <source>
        <dbReference type="PROSITE" id="PS50089"/>
    </source>
</evidence>
<gene>
    <name evidence="7" type="ORF">CTEN210_00144</name>
</gene>
<organism evidence="7 8">
    <name type="scientific">Chaetoceros tenuissimus</name>
    <dbReference type="NCBI Taxonomy" id="426638"/>
    <lineage>
        <taxon>Eukaryota</taxon>
        <taxon>Sar</taxon>
        <taxon>Stramenopiles</taxon>
        <taxon>Ochrophyta</taxon>
        <taxon>Bacillariophyta</taxon>
        <taxon>Coscinodiscophyceae</taxon>
        <taxon>Chaetocerotophycidae</taxon>
        <taxon>Chaetocerotales</taxon>
        <taxon>Chaetocerotaceae</taxon>
        <taxon>Chaetoceros</taxon>
    </lineage>
</organism>
<evidence type="ECO:0000313" key="7">
    <source>
        <dbReference type="EMBL" id="GFH43671.1"/>
    </source>
</evidence>
<dbReference type="Proteomes" id="UP001054902">
    <property type="component" value="Unassembled WGS sequence"/>
</dbReference>
<dbReference type="InterPro" id="IPR013083">
    <property type="entry name" value="Znf_RING/FYVE/PHD"/>
</dbReference>
<protein>
    <submittedName>
        <fullName evidence="7">E3 ubiquitin-ligase RING1-like</fullName>
    </submittedName>
</protein>
<dbReference type="Pfam" id="PF13639">
    <property type="entry name" value="zf-RING_2"/>
    <property type="match status" value="1"/>
</dbReference>
<keyword evidence="3" id="KW-0862">Zinc</keyword>